<proteinExistence type="predicted"/>
<dbReference type="Proteomes" id="UP001200145">
    <property type="component" value="Unassembled WGS sequence"/>
</dbReference>
<keyword evidence="3" id="KW-1185">Reference proteome</keyword>
<dbReference type="PANTHER" id="PTHR48075">
    <property type="entry name" value="3-HYDROXYACYL-COA DEHYDROGENASE FAMILY PROTEIN"/>
    <property type="match status" value="1"/>
</dbReference>
<dbReference type="InterPro" id="IPR008927">
    <property type="entry name" value="6-PGluconate_DH-like_C_sf"/>
</dbReference>
<feature type="domain" description="3-hydroxyacyl-CoA dehydrogenase C-terminal" evidence="1">
    <location>
        <begin position="131"/>
        <end position="207"/>
    </location>
</feature>
<evidence type="ECO:0000313" key="3">
    <source>
        <dbReference type="Proteomes" id="UP001200145"/>
    </source>
</evidence>
<gene>
    <name evidence="2" type="ORF">L0U88_20125</name>
</gene>
<organism evidence="2 3">
    <name type="scientific">Flavihumibacter fluminis</name>
    <dbReference type="NCBI Taxonomy" id="2909236"/>
    <lineage>
        <taxon>Bacteria</taxon>
        <taxon>Pseudomonadati</taxon>
        <taxon>Bacteroidota</taxon>
        <taxon>Chitinophagia</taxon>
        <taxon>Chitinophagales</taxon>
        <taxon>Chitinophagaceae</taxon>
        <taxon>Flavihumibacter</taxon>
    </lineage>
</organism>
<evidence type="ECO:0000313" key="2">
    <source>
        <dbReference type="EMBL" id="MCF1716960.1"/>
    </source>
</evidence>
<name>A0ABS9BMT1_9BACT</name>
<dbReference type="EMBL" id="JAKEVY010000008">
    <property type="protein sequence ID" value="MCF1716960.1"/>
    <property type="molecule type" value="Genomic_DNA"/>
</dbReference>
<dbReference type="Gene3D" id="1.10.1040.10">
    <property type="entry name" value="N-(1-d-carboxylethyl)-l-norvaline Dehydrogenase, domain 2"/>
    <property type="match status" value="1"/>
</dbReference>
<dbReference type="RefSeq" id="WP_234868584.1">
    <property type="nucleotide sequence ID" value="NZ_JAKEVY010000008.1"/>
</dbReference>
<comment type="caution">
    <text evidence="2">The sequence shown here is derived from an EMBL/GenBank/DDBJ whole genome shotgun (WGS) entry which is preliminary data.</text>
</comment>
<dbReference type="InterPro" id="IPR013328">
    <property type="entry name" value="6PGD_dom2"/>
</dbReference>
<dbReference type="PANTHER" id="PTHR48075:SF5">
    <property type="entry name" value="3-HYDROXYBUTYRYL-COA DEHYDROGENASE"/>
    <property type="match status" value="1"/>
</dbReference>
<dbReference type="InterPro" id="IPR006108">
    <property type="entry name" value="3HC_DH_C"/>
</dbReference>
<reference evidence="2 3" key="1">
    <citation type="submission" date="2022-01" db="EMBL/GenBank/DDBJ databases">
        <title>Flavihumibacter sp. nov., isolated from sediment of a river.</title>
        <authorList>
            <person name="Liu H."/>
        </authorList>
    </citation>
    <scope>NUCLEOTIDE SEQUENCE [LARGE SCALE GENOMIC DNA]</scope>
    <source>
        <strain evidence="2 3">RY-1</strain>
    </source>
</reference>
<dbReference type="SUPFAM" id="SSF48179">
    <property type="entry name" value="6-phosphogluconate dehydrogenase C-terminal domain-like"/>
    <property type="match status" value="1"/>
</dbReference>
<protein>
    <submittedName>
        <fullName evidence="2">3-hydroxyacyl-CoA dehydrogenase family protein</fullName>
    </submittedName>
</protein>
<sequence length="212" mass="24054">MRIPPIKVAILNSNRQDLFPANCEAPVELVWMDKLESFLEFPADLFIDLDFDGSEQRKENLAKLKKPIAVNAVNWPCSKLPPGFVRINAWPGFTHPELVELAFTQDMLPKELDYFLKACGKTWMKVPDVAGMIRPRILAMILNEAWMTLEEGISTREEIDIAMKLGTNYPMGPFEWTSLIGEKNVLQLLIILAGENPAYKPSRLLEQSLLPT</sequence>
<accession>A0ABS9BMT1</accession>
<dbReference type="Pfam" id="PF00725">
    <property type="entry name" value="3HCDH"/>
    <property type="match status" value="1"/>
</dbReference>
<evidence type="ECO:0000259" key="1">
    <source>
        <dbReference type="Pfam" id="PF00725"/>
    </source>
</evidence>